<dbReference type="AlphaFoldDB" id="A0A9N9QJ97"/>
<evidence type="ECO:0000256" key="2">
    <source>
        <dbReference type="ARBA" id="ARBA00004569"/>
    </source>
</evidence>
<keyword evidence="11" id="KW-0472">Membrane</keyword>
<evidence type="ECO:0000256" key="3">
    <source>
        <dbReference type="ARBA" id="ARBA00004637"/>
    </source>
</evidence>
<gene>
    <name evidence="13" type="ORF">CEUTPL_LOCUS13243</name>
</gene>
<evidence type="ECO:0000256" key="7">
    <source>
        <dbReference type="ARBA" id="ARBA00022660"/>
    </source>
</evidence>
<comment type="similarity">
    <text evidence="4">Belongs to the complex I NDUFB7 subunit family.</text>
</comment>
<evidence type="ECO:0000256" key="10">
    <source>
        <dbReference type="ARBA" id="ARBA00023128"/>
    </source>
</evidence>
<evidence type="ECO:0000256" key="4">
    <source>
        <dbReference type="ARBA" id="ARBA00008006"/>
    </source>
</evidence>
<evidence type="ECO:0000256" key="5">
    <source>
        <dbReference type="ARBA" id="ARBA00018677"/>
    </source>
</evidence>
<keyword evidence="14" id="KW-1185">Reference proteome</keyword>
<evidence type="ECO:0000313" key="13">
    <source>
        <dbReference type="EMBL" id="CAG9772841.1"/>
    </source>
</evidence>
<keyword evidence="7" id="KW-0679">Respiratory chain</keyword>
<evidence type="ECO:0000256" key="11">
    <source>
        <dbReference type="ARBA" id="ARBA00023136"/>
    </source>
</evidence>
<dbReference type="GO" id="GO:0005758">
    <property type="term" value="C:mitochondrial intermembrane space"/>
    <property type="evidence" value="ECO:0007669"/>
    <property type="project" value="UniProtKB-SubCell"/>
</dbReference>
<dbReference type="PANTHER" id="PTHR20900:SF0">
    <property type="entry name" value="NADH DEHYDROGENASE [UBIQUINONE] 1 BETA SUBCOMPLEX SUBUNIT 7"/>
    <property type="match status" value="1"/>
</dbReference>
<keyword evidence="12" id="KW-1015">Disulfide bond</keyword>
<evidence type="ECO:0000256" key="6">
    <source>
        <dbReference type="ARBA" id="ARBA00022448"/>
    </source>
</evidence>
<dbReference type="Proteomes" id="UP001152799">
    <property type="component" value="Chromosome 8"/>
</dbReference>
<dbReference type="Pfam" id="PF05676">
    <property type="entry name" value="NDUF_B7"/>
    <property type="match status" value="1"/>
</dbReference>
<dbReference type="OrthoDB" id="268414at2759"/>
<keyword evidence="10" id="KW-0496">Mitochondrion</keyword>
<dbReference type="EMBL" id="OU892284">
    <property type="protein sequence ID" value="CAG9772841.1"/>
    <property type="molecule type" value="Genomic_DNA"/>
</dbReference>
<keyword evidence="6" id="KW-0813">Transport</keyword>
<evidence type="ECO:0000313" key="14">
    <source>
        <dbReference type="Proteomes" id="UP001152799"/>
    </source>
</evidence>
<proteinExistence type="inferred from homology"/>
<protein>
    <recommendedName>
        <fullName evidence="5">NADH dehydrogenase [ubiquinone] 1 beta subcomplex subunit 7</fullName>
    </recommendedName>
</protein>
<dbReference type="GO" id="GO:0005743">
    <property type="term" value="C:mitochondrial inner membrane"/>
    <property type="evidence" value="ECO:0007669"/>
    <property type="project" value="UniProtKB-SubCell"/>
</dbReference>
<accession>A0A9N9QJ97</accession>
<dbReference type="PROSITE" id="PS51808">
    <property type="entry name" value="CHCH"/>
    <property type="match status" value="1"/>
</dbReference>
<evidence type="ECO:0000256" key="9">
    <source>
        <dbReference type="ARBA" id="ARBA00022982"/>
    </source>
</evidence>
<comment type="subcellular location">
    <subcellularLocation>
        <location evidence="3">Mitochondrion inner membrane</location>
        <topology evidence="3">Peripheral membrane protein</topology>
    </subcellularLocation>
    <subcellularLocation>
        <location evidence="2">Mitochondrion intermembrane space</location>
    </subcellularLocation>
</comment>
<evidence type="ECO:0000256" key="8">
    <source>
        <dbReference type="ARBA" id="ARBA00022792"/>
    </source>
</evidence>
<evidence type="ECO:0000256" key="12">
    <source>
        <dbReference type="ARBA" id="ARBA00023157"/>
    </source>
</evidence>
<dbReference type="InterPro" id="IPR008698">
    <property type="entry name" value="NDUB7"/>
</dbReference>
<dbReference type="PANTHER" id="PTHR20900">
    <property type="entry name" value="NADH:UBIQUINONE OXIDOREDUCTASE B18-LIKE SUBUNIT"/>
    <property type="match status" value="1"/>
</dbReference>
<name>A0A9N9QJ97_9CUCU</name>
<keyword evidence="8" id="KW-0999">Mitochondrion inner membrane</keyword>
<organism evidence="13 14">
    <name type="scientific">Ceutorhynchus assimilis</name>
    <name type="common">cabbage seed weevil</name>
    <dbReference type="NCBI Taxonomy" id="467358"/>
    <lineage>
        <taxon>Eukaryota</taxon>
        <taxon>Metazoa</taxon>
        <taxon>Ecdysozoa</taxon>
        <taxon>Arthropoda</taxon>
        <taxon>Hexapoda</taxon>
        <taxon>Insecta</taxon>
        <taxon>Pterygota</taxon>
        <taxon>Neoptera</taxon>
        <taxon>Endopterygota</taxon>
        <taxon>Coleoptera</taxon>
        <taxon>Polyphaga</taxon>
        <taxon>Cucujiformia</taxon>
        <taxon>Curculionidae</taxon>
        <taxon>Ceutorhynchinae</taxon>
        <taxon>Ceutorhynchus</taxon>
    </lineage>
</organism>
<sequence>MGNFLGHVPQNGIDLWRHPEITPHPEEEPTFDPMLGFPNGRKPRVMIATKDELVSAKIPLQDRDYCAHKLLIYQGCRKDTFPFVVKCAHEKHDFLNCKYDDFVIRMKEYERERRLRVKRQEIIQQRQSQLIEA</sequence>
<keyword evidence="9" id="KW-0249">Electron transport</keyword>
<reference evidence="13" key="1">
    <citation type="submission" date="2022-01" db="EMBL/GenBank/DDBJ databases">
        <authorList>
            <person name="King R."/>
        </authorList>
    </citation>
    <scope>NUCLEOTIDE SEQUENCE</scope>
</reference>
<comment type="function">
    <text evidence="1">Accessory subunit of the mitochondrial membrane respiratory chain NADH dehydrogenase (Complex I), that is believed not to be involved in catalysis. Complex I functions in the transfer of electrons from NADH to the respiratory chain. The immediate electron acceptor for the enzyme is believed to be ubiquinone.</text>
</comment>
<evidence type="ECO:0000256" key="1">
    <source>
        <dbReference type="ARBA" id="ARBA00003195"/>
    </source>
</evidence>